<dbReference type="RefSeq" id="WP_076607847.1">
    <property type="nucleotide sequence ID" value="NZ_FTNR01000002.1"/>
</dbReference>
<evidence type="ECO:0000313" key="3">
    <source>
        <dbReference type="EMBL" id="SIR73375.1"/>
    </source>
</evidence>
<dbReference type="PANTHER" id="PTHR43471">
    <property type="entry name" value="ABC TRANSPORTER PERMEASE"/>
    <property type="match status" value="1"/>
</dbReference>
<reference evidence="4" key="1">
    <citation type="submission" date="2017-01" db="EMBL/GenBank/DDBJ databases">
        <authorList>
            <person name="Varghese N."/>
            <person name="Submissions S."/>
        </authorList>
    </citation>
    <scope>NUCLEOTIDE SEQUENCE [LARGE SCALE GENOMIC DNA]</scope>
    <source>
        <strain evidence="4">type strain: HArc-</strain>
    </source>
</reference>
<organism evidence="3 4">
    <name type="scientific">Natronorubrum thiooxidans</name>
    <dbReference type="NCBI Taxonomy" id="308853"/>
    <lineage>
        <taxon>Archaea</taxon>
        <taxon>Methanobacteriati</taxon>
        <taxon>Methanobacteriota</taxon>
        <taxon>Stenosarchaea group</taxon>
        <taxon>Halobacteria</taxon>
        <taxon>Halobacteriales</taxon>
        <taxon>Natrialbaceae</taxon>
        <taxon>Natronorubrum</taxon>
    </lineage>
</organism>
<evidence type="ECO:0000256" key="1">
    <source>
        <dbReference type="SAM" id="MobiDB-lite"/>
    </source>
</evidence>
<evidence type="ECO:0000313" key="4">
    <source>
        <dbReference type="Proteomes" id="UP000185936"/>
    </source>
</evidence>
<accession>A0A1N7DCA9</accession>
<dbReference type="GO" id="GO:0005886">
    <property type="term" value="C:plasma membrane"/>
    <property type="evidence" value="ECO:0007669"/>
    <property type="project" value="UniProtKB-SubCell"/>
</dbReference>
<name>A0A1N7DCA9_9EURY</name>
<keyword evidence="2" id="KW-0472">Membrane</keyword>
<keyword evidence="4" id="KW-1185">Reference proteome</keyword>
<proteinExistence type="predicted"/>
<feature type="transmembrane region" description="Helical" evidence="2">
    <location>
        <begin position="275"/>
        <end position="296"/>
    </location>
</feature>
<feature type="transmembrane region" description="Helical" evidence="2">
    <location>
        <begin position="51"/>
        <end position="70"/>
    </location>
</feature>
<feature type="transmembrane region" description="Helical" evidence="2">
    <location>
        <begin position="90"/>
        <end position="105"/>
    </location>
</feature>
<dbReference type="AlphaFoldDB" id="A0A1N7DCA9"/>
<feature type="transmembrane region" description="Helical" evidence="2">
    <location>
        <begin position="208"/>
        <end position="230"/>
    </location>
</feature>
<feature type="compositionally biased region" description="Polar residues" evidence="1">
    <location>
        <begin position="1"/>
        <end position="10"/>
    </location>
</feature>
<sequence length="298" mass="30659">MSGDVQSTGAGTAVQDGDTGTEHSRPTAPGSRRLFKTIVGRELRTIVRTRMFFVLGIALAAVLLGIAWVGGSVKAGYVPTVVDLLTPLELLVPVVAIAFGYRAILGDEQRGELDVLETYPVSNREIVLGVYAGRAIGLLTTVIVPLVAVAAMVVLFEDDGLSIYATHSGADSPILFGRFIILTLLFALTILAVAIAISAVVSGTRSALALSVVALVGLVIGLDLLLVYGFSIGLIGDSALIQSLAISPLSAYRGLVFESVVVVAAGTGPAVASPIASIVGLVVWLVAALGIATWAIGR</sequence>
<keyword evidence="2" id="KW-0812">Transmembrane</keyword>
<keyword evidence="2" id="KW-1133">Transmembrane helix</keyword>
<feature type="transmembrane region" description="Helical" evidence="2">
    <location>
        <begin position="126"/>
        <end position="156"/>
    </location>
</feature>
<dbReference type="Pfam" id="PF12679">
    <property type="entry name" value="ABC2_membrane_2"/>
    <property type="match status" value="1"/>
</dbReference>
<protein>
    <submittedName>
        <fullName evidence="3">ABC-2 type transport system permease protein</fullName>
    </submittedName>
</protein>
<feature type="transmembrane region" description="Helical" evidence="2">
    <location>
        <begin position="176"/>
        <end position="201"/>
    </location>
</feature>
<dbReference type="PANTHER" id="PTHR43471:SF1">
    <property type="entry name" value="ABC TRANSPORTER PERMEASE PROTEIN NOSY-RELATED"/>
    <property type="match status" value="1"/>
</dbReference>
<dbReference type="OrthoDB" id="313530at2157"/>
<dbReference type="GO" id="GO:0140359">
    <property type="term" value="F:ABC-type transporter activity"/>
    <property type="evidence" value="ECO:0007669"/>
    <property type="project" value="InterPro"/>
</dbReference>
<evidence type="ECO:0000256" key="2">
    <source>
        <dbReference type="SAM" id="Phobius"/>
    </source>
</evidence>
<dbReference type="Proteomes" id="UP000185936">
    <property type="component" value="Unassembled WGS sequence"/>
</dbReference>
<dbReference type="EMBL" id="FTNR01000002">
    <property type="protein sequence ID" value="SIR73375.1"/>
    <property type="molecule type" value="Genomic_DNA"/>
</dbReference>
<dbReference type="STRING" id="308853.SAMN05421752_102143"/>
<feature type="region of interest" description="Disordered" evidence="1">
    <location>
        <begin position="1"/>
        <end position="30"/>
    </location>
</feature>
<gene>
    <name evidence="3" type="ORF">SAMN05421752_102143</name>
</gene>